<evidence type="ECO:0000256" key="1">
    <source>
        <dbReference type="SAM" id="MobiDB-lite"/>
    </source>
</evidence>
<feature type="compositionally biased region" description="Pro residues" evidence="1">
    <location>
        <begin position="202"/>
        <end position="216"/>
    </location>
</feature>
<gene>
    <name evidence="4" type="ORF">ACHIPV_13585</name>
    <name evidence="3" type="ORF">ACHIRB_13285</name>
</gene>
<feature type="region of interest" description="Disordered" evidence="1">
    <location>
        <begin position="179"/>
        <end position="224"/>
    </location>
</feature>
<name>A0ABW7KKC0_9NOCA</name>
<dbReference type="Proteomes" id="UP001609219">
    <property type="component" value="Unassembled WGS sequence"/>
</dbReference>
<feature type="compositionally biased region" description="Basic and acidic residues" evidence="1">
    <location>
        <begin position="246"/>
        <end position="257"/>
    </location>
</feature>
<proteinExistence type="predicted"/>
<dbReference type="EMBL" id="JBIMSN010000056">
    <property type="protein sequence ID" value="MFH5229534.1"/>
    <property type="molecule type" value="Genomic_DNA"/>
</dbReference>
<feature type="domain" description="SHOCT" evidence="2">
    <location>
        <begin position="227"/>
        <end position="254"/>
    </location>
</feature>
<dbReference type="InterPro" id="IPR018649">
    <property type="entry name" value="SHOCT"/>
</dbReference>
<reference evidence="5 6" key="1">
    <citation type="submission" date="2024-10" db="EMBL/GenBank/DDBJ databases">
        <authorList>
            <person name="Riesco R."/>
        </authorList>
    </citation>
    <scope>NUCLEOTIDE SEQUENCE [LARGE SCALE GENOMIC DNA]</scope>
    <source>
        <strain evidence="4 5">NCIMB 15448</strain>
        <strain evidence="3 6">NCIMB 15450</strain>
    </source>
</reference>
<dbReference type="Pfam" id="PF09851">
    <property type="entry name" value="SHOCT"/>
    <property type="match status" value="1"/>
</dbReference>
<feature type="region of interest" description="Disordered" evidence="1">
    <location>
        <begin position="238"/>
        <end position="257"/>
    </location>
</feature>
<evidence type="ECO:0000313" key="3">
    <source>
        <dbReference type="EMBL" id="MFH5229534.1"/>
    </source>
</evidence>
<accession>A0ABW7KKC0</accession>
<sequence length="257" mass="26719">MSRTHSAAGDDALAGVAAKHGLSISSVEALLVALQRGRGTMAQFTVAELGGRGQWMRGGMTMVSDLFDNALKARVDAVCTELSDLLASGALGTVTSHSMQSSGDWWPAELGVPSSSGSQNSTRYAYFPGTRRLAIHAGAGVEVYDTGDHTISGVSQQQSSGSGRLEFRSQHGTFDVASLSRVGAASESESESDERVDREAPAPTPTPAAAPAPPPAASSSDAESVVAAIEALARLREQGLLTDDEFQSKKTELLSRL</sequence>
<evidence type="ECO:0000313" key="6">
    <source>
        <dbReference type="Proteomes" id="UP001609219"/>
    </source>
</evidence>
<evidence type="ECO:0000313" key="5">
    <source>
        <dbReference type="Proteomes" id="UP001609176"/>
    </source>
</evidence>
<organism evidence="4 5">
    <name type="scientific">Antrihabitans spumae</name>
    <dbReference type="NCBI Taxonomy" id="3373370"/>
    <lineage>
        <taxon>Bacteria</taxon>
        <taxon>Bacillati</taxon>
        <taxon>Actinomycetota</taxon>
        <taxon>Actinomycetes</taxon>
        <taxon>Mycobacteriales</taxon>
        <taxon>Nocardiaceae</taxon>
        <taxon>Antrihabitans</taxon>
    </lineage>
</organism>
<dbReference type="EMBL" id="JBIMSP010000019">
    <property type="protein sequence ID" value="MFH5242907.1"/>
    <property type="molecule type" value="Genomic_DNA"/>
</dbReference>
<evidence type="ECO:0000259" key="2">
    <source>
        <dbReference type="Pfam" id="PF09851"/>
    </source>
</evidence>
<dbReference type="Proteomes" id="UP001609176">
    <property type="component" value="Unassembled WGS sequence"/>
</dbReference>
<comment type="caution">
    <text evidence="4">The sequence shown here is derived from an EMBL/GenBank/DDBJ whole genome shotgun (WGS) entry which is preliminary data.</text>
</comment>
<evidence type="ECO:0000313" key="4">
    <source>
        <dbReference type="EMBL" id="MFH5242907.1"/>
    </source>
</evidence>
<protein>
    <submittedName>
        <fullName evidence="4">SHOCT domain-containing protein</fullName>
    </submittedName>
</protein>
<dbReference type="RefSeq" id="WP_395124689.1">
    <property type="nucleotide sequence ID" value="NZ_JBIMSN010000056.1"/>
</dbReference>
<keyword evidence="6" id="KW-1185">Reference proteome</keyword>